<dbReference type="NCBIfam" id="TIGR01413">
    <property type="entry name" value="Dyp_perox_fam"/>
    <property type="match status" value="1"/>
</dbReference>
<name>A0ABU0ZWW3_9ACTN</name>
<evidence type="ECO:0000259" key="10">
    <source>
        <dbReference type="Pfam" id="PF04261"/>
    </source>
</evidence>
<comment type="similarity">
    <text evidence="8">Belongs to the DyP-type peroxidase family.</text>
</comment>
<keyword evidence="4" id="KW-0479">Metal-binding</keyword>
<proteinExistence type="inferred from homology"/>
<evidence type="ECO:0000313" key="13">
    <source>
        <dbReference type="Proteomes" id="UP001230908"/>
    </source>
</evidence>
<dbReference type="InterPro" id="IPR011008">
    <property type="entry name" value="Dimeric_a/b-barrel"/>
</dbReference>
<evidence type="ECO:0000259" key="11">
    <source>
        <dbReference type="Pfam" id="PF20628"/>
    </source>
</evidence>
<dbReference type="RefSeq" id="WP_308718231.1">
    <property type="nucleotide sequence ID" value="NZ_JAVHUY010000067.1"/>
</dbReference>
<dbReference type="InterPro" id="IPR048328">
    <property type="entry name" value="Dyp_perox_C"/>
</dbReference>
<dbReference type="PROSITE" id="PS51404">
    <property type="entry name" value="DYP_PEROXIDASE"/>
    <property type="match status" value="1"/>
</dbReference>
<keyword evidence="7" id="KW-0408">Iron</keyword>
<evidence type="ECO:0000256" key="1">
    <source>
        <dbReference type="ARBA" id="ARBA00001970"/>
    </source>
</evidence>
<reference evidence="12 13" key="1">
    <citation type="submission" date="2023-08" db="EMBL/GenBank/DDBJ databases">
        <title>Phytohabitans sansha sp. nov., isolated from marine sediment.</title>
        <authorList>
            <person name="Zhao Y."/>
            <person name="Yi K."/>
        </authorList>
    </citation>
    <scope>NUCLEOTIDE SEQUENCE [LARGE SCALE GENOMIC DNA]</scope>
    <source>
        <strain evidence="12 13">ZYX-F-186</strain>
    </source>
</reference>
<evidence type="ECO:0000256" key="7">
    <source>
        <dbReference type="ARBA" id="ARBA00023004"/>
    </source>
</evidence>
<dbReference type="PANTHER" id="PTHR30521:SF4">
    <property type="entry name" value="DEFERROCHELATASE"/>
    <property type="match status" value="1"/>
</dbReference>
<sequence>MGGAAGLAIGATASCRRGKGPHDTGSAPTIPFHGGRQAGVDTPPQTHALVVGYALAPGVVRDQLVRALGDWTTAASAMTSGRSSEPALAGTSPARLTITVGFSGGLFKALGLAPAPGMVDLPAFPGDRLDPNRTGADVGVQLCADDPMQLAGAAAVLNRLADGVLLPRWQRLGLRPTRQVGTPRNLFGFKDGTANPTDLDRHVWRPDGSTFLVVRQIRMDVPKFTALPLPDQEAVIGRSRESGAPLGARVETDEVDLFARTDDGAYVIPATAHVRAAHPRFDGGAEMLRRGYTYVDGAGEVGLLFLAFMRDPELFVRVQRRLSAVDGLRHFTETRGSALFWIPPGVAEGDWIGSALLG</sequence>
<dbReference type="SUPFAM" id="SSF54909">
    <property type="entry name" value="Dimeric alpha+beta barrel"/>
    <property type="match status" value="1"/>
</dbReference>
<keyword evidence="6" id="KW-0560">Oxidoreductase</keyword>
<comment type="cofactor">
    <cofactor evidence="1">
        <name>heme b</name>
        <dbReference type="ChEBI" id="CHEBI:60344"/>
    </cofactor>
</comment>
<evidence type="ECO:0000256" key="8">
    <source>
        <dbReference type="ARBA" id="ARBA00025737"/>
    </source>
</evidence>
<accession>A0ABU0ZWW3</accession>
<dbReference type="PANTHER" id="PTHR30521">
    <property type="entry name" value="DEFERROCHELATASE/PEROXIDASE"/>
    <property type="match status" value="1"/>
</dbReference>
<feature type="region of interest" description="Disordered" evidence="9">
    <location>
        <begin position="14"/>
        <end position="43"/>
    </location>
</feature>
<keyword evidence="2 12" id="KW-0575">Peroxidase</keyword>
<evidence type="ECO:0000256" key="2">
    <source>
        <dbReference type="ARBA" id="ARBA00022559"/>
    </source>
</evidence>
<evidence type="ECO:0000256" key="5">
    <source>
        <dbReference type="ARBA" id="ARBA00022729"/>
    </source>
</evidence>
<dbReference type="GO" id="GO:0004601">
    <property type="term" value="F:peroxidase activity"/>
    <property type="evidence" value="ECO:0007669"/>
    <property type="project" value="UniProtKB-KW"/>
</dbReference>
<dbReference type="EMBL" id="JAVHUY010000067">
    <property type="protein sequence ID" value="MDQ7910997.1"/>
    <property type="molecule type" value="Genomic_DNA"/>
</dbReference>
<dbReference type="InterPro" id="IPR048327">
    <property type="entry name" value="Dyp_perox_N"/>
</dbReference>
<keyword evidence="5" id="KW-0732">Signal</keyword>
<dbReference type="InterPro" id="IPR006314">
    <property type="entry name" value="Dyp_peroxidase"/>
</dbReference>
<comment type="caution">
    <text evidence="12">The sequence shown here is derived from an EMBL/GenBank/DDBJ whole genome shotgun (WGS) entry which is preliminary data.</text>
</comment>
<keyword evidence="3" id="KW-0349">Heme</keyword>
<feature type="domain" description="Dyp-type peroxidase N-terminal" evidence="10">
    <location>
        <begin position="37"/>
        <end position="174"/>
    </location>
</feature>
<evidence type="ECO:0000256" key="3">
    <source>
        <dbReference type="ARBA" id="ARBA00022617"/>
    </source>
</evidence>
<evidence type="ECO:0000256" key="4">
    <source>
        <dbReference type="ARBA" id="ARBA00022723"/>
    </source>
</evidence>
<evidence type="ECO:0000256" key="9">
    <source>
        <dbReference type="SAM" id="MobiDB-lite"/>
    </source>
</evidence>
<protein>
    <submittedName>
        <fullName evidence="12">Dyp-type peroxidase</fullName>
    </submittedName>
</protein>
<gene>
    <name evidence="12" type="ORF">RB614_41570</name>
</gene>
<keyword evidence="13" id="KW-1185">Reference proteome</keyword>
<feature type="domain" description="Dyp-type peroxidase C-terminal" evidence="11">
    <location>
        <begin position="182"/>
        <end position="346"/>
    </location>
</feature>
<organism evidence="12 13">
    <name type="scientific">Phytohabitans maris</name>
    <dbReference type="NCBI Taxonomy" id="3071409"/>
    <lineage>
        <taxon>Bacteria</taxon>
        <taxon>Bacillati</taxon>
        <taxon>Actinomycetota</taxon>
        <taxon>Actinomycetes</taxon>
        <taxon>Micromonosporales</taxon>
        <taxon>Micromonosporaceae</taxon>
    </lineage>
</organism>
<dbReference type="Proteomes" id="UP001230908">
    <property type="component" value="Unassembled WGS sequence"/>
</dbReference>
<evidence type="ECO:0000313" key="12">
    <source>
        <dbReference type="EMBL" id="MDQ7910997.1"/>
    </source>
</evidence>
<dbReference type="Pfam" id="PF20628">
    <property type="entry name" value="Dyp_perox_C"/>
    <property type="match status" value="1"/>
</dbReference>
<dbReference type="Pfam" id="PF04261">
    <property type="entry name" value="Dyp_perox_N"/>
    <property type="match status" value="1"/>
</dbReference>
<evidence type="ECO:0000256" key="6">
    <source>
        <dbReference type="ARBA" id="ARBA00023002"/>
    </source>
</evidence>